<name>A0ACB7YTR5_9ERIC</name>
<keyword evidence="2" id="KW-1185">Reference proteome</keyword>
<protein>
    <submittedName>
        <fullName evidence="1">Uncharacterized protein</fullName>
    </submittedName>
</protein>
<organism evidence="1 2">
    <name type="scientific">Vaccinium darrowii</name>
    <dbReference type="NCBI Taxonomy" id="229202"/>
    <lineage>
        <taxon>Eukaryota</taxon>
        <taxon>Viridiplantae</taxon>
        <taxon>Streptophyta</taxon>
        <taxon>Embryophyta</taxon>
        <taxon>Tracheophyta</taxon>
        <taxon>Spermatophyta</taxon>
        <taxon>Magnoliopsida</taxon>
        <taxon>eudicotyledons</taxon>
        <taxon>Gunneridae</taxon>
        <taxon>Pentapetalae</taxon>
        <taxon>asterids</taxon>
        <taxon>Ericales</taxon>
        <taxon>Ericaceae</taxon>
        <taxon>Vaccinioideae</taxon>
        <taxon>Vaccinieae</taxon>
        <taxon>Vaccinium</taxon>
    </lineage>
</organism>
<evidence type="ECO:0000313" key="2">
    <source>
        <dbReference type="Proteomes" id="UP000828048"/>
    </source>
</evidence>
<reference evidence="1 2" key="1">
    <citation type="journal article" date="2021" name="Hortic Res">
        <title>High-quality reference genome and annotation aids understanding of berry development for evergreen blueberry (Vaccinium darrowii).</title>
        <authorList>
            <person name="Yu J."/>
            <person name="Hulse-Kemp A.M."/>
            <person name="Babiker E."/>
            <person name="Staton M."/>
        </authorList>
    </citation>
    <scope>NUCLEOTIDE SEQUENCE [LARGE SCALE GENOMIC DNA]</scope>
    <source>
        <strain evidence="2">cv. NJ 8807/NJ 8810</strain>
        <tissue evidence="1">Young leaf</tissue>
    </source>
</reference>
<gene>
    <name evidence="1" type="ORF">Vadar_033946</name>
</gene>
<proteinExistence type="predicted"/>
<dbReference type="EMBL" id="CM037161">
    <property type="protein sequence ID" value="KAH7856209.1"/>
    <property type="molecule type" value="Genomic_DNA"/>
</dbReference>
<comment type="caution">
    <text evidence="1">The sequence shown here is derived from an EMBL/GenBank/DDBJ whole genome shotgun (WGS) entry which is preliminary data.</text>
</comment>
<evidence type="ECO:0000313" key="1">
    <source>
        <dbReference type="EMBL" id="KAH7856209.1"/>
    </source>
</evidence>
<dbReference type="Proteomes" id="UP000828048">
    <property type="component" value="Chromosome 11"/>
</dbReference>
<sequence>MSSTLLEVTGASHEEVERLERIIVKDLQKESASSKDAIREYHRRHPAAHVVDGNEEHKELLKEEPWIEFTGEEFHGSFSVAFALLTSVYYISRKLWGHLDMDVLYNKYINS</sequence>
<accession>A0ACB7YTR5</accession>